<name>A1ZDH2_MICM2</name>
<dbReference type="AlphaFoldDB" id="A1ZDH2"/>
<protein>
    <recommendedName>
        <fullName evidence="11">Tyrosine--tRNA ligase</fullName>
        <ecNumber evidence="11">6.1.1.1</ecNumber>
    </recommendedName>
    <alternativeName>
        <fullName evidence="11">Tyrosyl-tRNA synthetase</fullName>
        <shortName evidence="11">TyrRS</shortName>
    </alternativeName>
</protein>
<dbReference type="Pfam" id="PF00579">
    <property type="entry name" value="tRNA-synt_1b"/>
    <property type="match status" value="1"/>
</dbReference>
<evidence type="ECO:0000256" key="2">
    <source>
        <dbReference type="ARBA" id="ARBA00022490"/>
    </source>
</evidence>
<evidence type="ECO:0000256" key="9">
    <source>
        <dbReference type="ARBA" id="ARBA00048248"/>
    </source>
</evidence>
<evidence type="ECO:0000256" key="11">
    <source>
        <dbReference type="HAMAP-Rule" id="MF_02006"/>
    </source>
</evidence>
<dbReference type="EC" id="6.1.1.1" evidence="11"/>
<keyword evidence="8 11" id="KW-0030">Aminoacyl-tRNA synthetase</keyword>
<organism evidence="14 15">
    <name type="scientific">Microscilla marina ATCC 23134</name>
    <dbReference type="NCBI Taxonomy" id="313606"/>
    <lineage>
        <taxon>Bacteria</taxon>
        <taxon>Pseudomonadati</taxon>
        <taxon>Bacteroidota</taxon>
        <taxon>Cytophagia</taxon>
        <taxon>Cytophagales</taxon>
        <taxon>Microscillaceae</taxon>
        <taxon>Microscilla</taxon>
    </lineage>
</organism>
<dbReference type="Pfam" id="PF22421">
    <property type="entry name" value="SYY_C-terminal"/>
    <property type="match status" value="1"/>
</dbReference>
<comment type="similarity">
    <text evidence="10 11">Belongs to the class-I aminoacyl-tRNA synthetase family. TyrS type 1 subfamily.</text>
</comment>
<dbReference type="PANTHER" id="PTHR11766:SF0">
    <property type="entry name" value="TYROSINE--TRNA LIGASE, MITOCHONDRIAL"/>
    <property type="match status" value="1"/>
</dbReference>
<evidence type="ECO:0000256" key="1">
    <source>
        <dbReference type="ARBA" id="ARBA00004496"/>
    </source>
</evidence>
<dbReference type="InterPro" id="IPR002305">
    <property type="entry name" value="aa-tRNA-synth_Ic"/>
</dbReference>
<dbReference type="FunFam" id="3.40.50.620:FF:000008">
    <property type="entry name" value="Tyrosine--tRNA ligase"/>
    <property type="match status" value="1"/>
</dbReference>
<keyword evidence="2 11" id="KW-0963">Cytoplasm</keyword>
<dbReference type="InterPro" id="IPR001412">
    <property type="entry name" value="aa-tRNA-synth_I_CS"/>
</dbReference>
<dbReference type="GO" id="GO:0005829">
    <property type="term" value="C:cytosol"/>
    <property type="evidence" value="ECO:0007669"/>
    <property type="project" value="TreeGrafter"/>
</dbReference>
<dbReference type="InterPro" id="IPR036986">
    <property type="entry name" value="S4_RNA-bd_sf"/>
</dbReference>
<keyword evidence="7 11" id="KW-0648">Protein biosynthesis</keyword>
<dbReference type="InterPro" id="IPR054608">
    <property type="entry name" value="SYY-like_C"/>
</dbReference>
<evidence type="ECO:0000313" key="15">
    <source>
        <dbReference type="Proteomes" id="UP000004095"/>
    </source>
</evidence>
<dbReference type="InterPro" id="IPR024088">
    <property type="entry name" value="Tyr-tRNA-ligase_bac-type"/>
</dbReference>
<dbReference type="FunFam" id="1.10.240.10:FF:000001">
    <property type="entry name" value="Tyrosine--tRNA ligase"/>
    <property type="match status" value="1"/>
</dbReference>
<accession>A1ZDH2</accession>
<evidence type="ECO:0000256" key="4">
    <source>
        <dbReference type="ARBA" id="ARBA00022741"/>
    </source>
</evidence>
<keyword evidence="15" id="KW-1185">Reference proteome</keyword>
<dbReference type="PRINTS" id="PR01040">
    <property type="entry name" value="TRNASYNTHTYR"/>
</dbReference>
<feature type="short sequence motif" description="'HIGH' region" evidence="11">
    <location>
        <begin position="50"/>
        <end position="59"/>
    </location>
</feature>
<feature type="binding site" evidence="11">
    <location>
        <position position="184"/>
    </location>
    <ligand>
        <name>L-tyrosine</name>
        <dbReference type="ChEBI" id="CHEBI:58315"/>
    </ligand>
</feature>
<evidence type="ECO:0000313" key="14">
    <source>
        <dbReference type="EMBL" id="EAY31711.1"/>
    </source>
</evidence>
<sequence length="450" mass="50752">MHACQMKRLTKMKKNFIEELRWRGMLHDAMPGTEEQLNKEMTVGYIGFDPTADSIHIGNLATLMMLKHLQMAGHKPVALVGGATGMVGDPSGKSAERNLLDVKTLRHNEAAIGKQLAKFLDFDCGENSAELLNNYDWFGQMNFLEFLRDVGKHLTINYMTAKDSVKKRLESGLSFTEFSYQLLQGYDFFWLNKNKNCKIQMGGSDQWGNITTGTELIRRMGGGNAFAVTCPLITKTDGSKFGKSVGGNVWLDPKRTSPYKFYQFWLNVDDSETSKLLRVFTLLDQETIEKHEADYANDPRMLKRILAEEVTRMVHSQEELDRAQKASGLLFGKSTLEDFETTDEATLLDVFEGIPKKNYTKAEFDAFDSTVDLIASAMTEDEAKPVSKSEVRRLIKNNGIKINQKAVTKDQGESKPEFGLLKDKFLLIKKGKKYFLVTVGVVQRAAEVEV</sequence>
<proteinExistence type="inferred from homology"/>
<comment type="subcellular location">
    <subcellularLocation>
        <location evidence="1 11">Cytoplasm</location>
    </subcellularLocation>
</comment>
<evidence type="ECO:0000259" key="13">
    <source>
        <dbReference type="Pfam" id="PF22421"/>
    </source>
</evidence>
<keyword evidence="3 11" id="KW-0436">Ligase</keyword>
<dbReference type="CDD" id="cd00805">
    <property type="entry name" value="TyrRS_core"/>
    <property type="match status" value="1"/>
</dbReference>
<dbReference type="Gene3D" id="1.10.240.10">
    <property type="entry name" value="Tyrosyl-Transfer RNA Synthetase"/>
    <property type="match status" value="1"/>
</dbReference>
<dbReference type="GO" id="GO:0042803">
    <property type="term" value="F:protein homodimerization activity"/>
    <property type="evidence" value="ECO:0007669"/>
    <property type="project" value="UniProtKB-ARBA"/>
</dbReference>
<dbReference type="NCBIfam" id="TIGR00234">
    <property type="entry name" value="tyrS"/>
    <property type="match status" value="1"/>
</dbReference>
<keyword evidence="5 11" id="KW-0067">ATP-binding</keyword>
<dbReference type="PROSITE" id="PS00178">
    <property type="entry name" value="AA_TRNA_LIGASE_I"/>
    <property type="match status" value="1"/>
</dbReference>
<evidence type="ECO:0000256" key="6">
    <source>
        <dbReference type="ARBA" id="ARBA00022884"/>
    </source>
</evidence>
<dbReference type="SUPFAM" id="SSF55174">
    <property type="entry name" value="Alpha-L RNA-binding motif"/>
    <property type="match status" value="1"/>
</dbReference>
<feature type="binding site" evidence="11">
    <location>
        <position position="180"/>
    </location>
    <ligand>
        <name>L-tyrosine</name>
        <dbReference type="ChEBI" id="CHEBI:58315"/>
    </ligand>
</feature>
<dbReference type="PROSITE" id="PS50889">
    <property type="entry name" value="S4"/>
    <property type="match status" value="1"/>
</dbReference>
<dbReference type="HAMAP" id="MF_02006">
    <property type="entry name" value="Tyr_tRNA_synth_type1"/>
    <property type="match status" value="1"/>
</dbReference>
<feature type="domain" description="Tyrosine--tRNA ligase SYY-like C-terminal" evidence="13">
    <location>
        <begin position="374"/>
        <end position="436"/>
    </location>
</feature>
<keyword evidence="4 11" id="KW-0547">Nucleotide-binding</keyword>
<evidence type="ECO:0000256" key="7">
    <source>
        <dbReference type="ARBA" id="ARBA00022917"/>
    </source>
</evidence>
<gene>
    <name evidence="11" type="primary">tyrS</name>
    <name evidence="14" type="ORF">M23134_05217</name>
</gene>
<dbReference type="GO" id="GO:0005524">
    <property type="term" value="F:ATP binding"/>
    <property type="evidence" value="ECO:0007669"/>
    <property type="project" value="UniProtKB-UniRule"/>
</dbReference>
<dbReference type="SUPFAM" id="SSF52374">
    <property type="entry name" value="Nucleotidylyl transferase"/>
    <property type="match status" value="1"/>
</dbReference>
<dbReference type="Proteomes" id="UP000004095">
    <property type="component" value="Unassembled WGS sequence"/>
</dbReference>
<dbReference type="PANTHER" id="PTHR11766">
    <property type="entry name" value="TYROSYL-TRNA SYNTHETASE"/>
    <property type="match status" value="1"/>
</dbReference>
<evidence type="ECO:0000256" key="10">
    <source>
        <dbReference type="ARBA" id="ARBA00060965"/>
    </source>
</evidence>
<comment type="subunit">
    <text evidence="11">Homodimer.</text>
</comment>
<dbReference type="CDD" id="cd00165">
    <property type="entry name" value="S4"/>
    <property type="match status" value="1"/>
</dbReference>
<evidence type="ECO:0000256" key="12">
    <source>
        <dbReference type="PROSITE-ProRule" id="PRU00182"/>
    </source>
</evidence>
<dbReference type="GO" id="GO:0004831">
    <property type="term" value="F:tyrosine-tRNA ligase activity"/>
    <property type="evidence" value="ECO:0007669"/>
    <property type="project" value="UniProtKB-UniRule"/>
</dbReference>
<feature type="binding site" evidence="11">
    <location>
        <position position="45"/>
    </location>
    <ligand>
        <name>L-tyrosine</name>
        <dbReference type="ChEBI" id="CHEBI:58315"/>
    </ligand>
</feature>
<feature type="short sequence motif" description="'KMSKS' region" evidence="11">
    <location>
        <begin position="240"/>
        <end position="244"/>
    </location>
</feature>
<evidence type="ECO:0000256" key="5">
    <source>
        <dbReference type="ARBA" id="ARBA00022840"/>
    </source>
</evidence>
<evidence type="ECO:0000256" key="3">
    <source>
        <dbReference type="ARBA" id="ARBA00022598"/>
    </source>
</evidence>
<evidence type="ECO:0000256" key="8">
    <source>
        <dbReference type="ARBA" id="ARBA00023146"/>
    </source>
</evidence>
<dbReference type="EMBL" id="AAWS01000002">
    <property type="protein sequence ID" value="EAY31711.1"/>
    <property type="molecule type" value="Genomic_DNA"/>
</dbReference>
<feature type="binding site" evidence="11">
    <location>
        <position position="243"/>
    </location>
    <ligand>
        <name>ATP</name>
        <dbReference type="ChEBI" id="CHEBI:30616"/>
    </ligand>
</feature>
<comment type="function">
    <text evidence="11">Catalyzes the attachment of tyrosine to tRNA(Tyr) in a two-step reaction: tyrosine is first activated by ATP to form Tyr-AMP and then transferred to the acceptor end of tRNA(Tyr).</text>
</comment>
<dbReference type="GO" id="GO:0006437">
    <property type="term" value="P:tyrosyl-tRNA aminoacylation"/>
    <property type="evidence" value="ECO:0007669"/>
    <property type="project" value="UniProtKB-UniRule"/>
</dbReference>
<comment type="caution">
    <text evidence="14">The sequence shown here is derived from an EMBL/GenBank/DDBJ whole genome shotgun (WGS) entry which is preliminary data.</text>
</comment>
<dbReference type="InterPro" id="IPR024107">
    <property type="entry name" value="Tyr-tRNA-ligase_bac_1"/>
</dbReference>
<keyword evidence="6 12" id="KW-0694">RNA-binding</keyword>
<dbReference type="GO" id="GO:0003723">
    <property type="term" value="F:RNA binding"/>
    <property type="evidence" value="ECO:0007669"/>
    <property type="project" value="UniProtKB-KW"/>
</dbReference>
<dbReference type="eggNOG" id="COG0162">
    <property type="taxonomic scope" value="Bacteria"/>
</dbReference>
<dbReference type="Gene3D" id="3.10.290.10">
    <property type="entry name" value="RNA-binding S4 domain"/>
    <property type="match status" value="1"/>
</dbReference>
<comment type="catalytic activity">
    <reaction evidence="9 11">
        <text>tRNA(Tyr) + L-tyrosine + ATP = L-tyrosyl-tRNA(Tyr) + AMP + diphosphate + H(+)</text>
        <dbReference type="Rhea" id="RHEA:10220"/>
        <dbReference type="Rhea" id="RHEA-COMP:9706"/>
        <dbReference type="Rhea" id="RHEA-COMP:9707"/>
        <dbReference type="ChEBI" id="CHEBI:15378"/>
        <dbReference type="ChEBI" id="CHEBI:30616"/>
        <dbReference type="ChEBI" id="CHEBI:33019"/>
        <dbReference type="ChEBI" id="CHEBI:58315"/>
        <dbReference type="ChEBI" id="CHEBI:78442"/>
        <dbReference type="ChEBI" id="CHEBI:78536"/>
        <dbReference type="ChEBI" id="CHEBI:456215"/>
        <dbReference type="EC" id="6.1.1.1"/>
    </reaction>
</comment>
<dbReference type="Gene3D" id="3.40.50.620">
    <property type="entry name" value="HUPs"/>
    <property type="match status" value="1"/>
</dbReference>
<reference evidence="14 15" key="1">
    <citation type="submission" date="2007-01" db="EMBL/GenBank/DDBJ databases">
        <authorList>
            <person name="Haygood M."/>
            <person name="Podell S."/>
            <person name="Anderson C."/>
            <person name="Hopkinson B."/>
            <person name="Roe K."/>
            <person name="Barbeau K."/>
            <person name="Gaasterland T."/>
            <person name="Ferriera S."/>
            <person name="Johnson J."/>
            <person name="Kravitz S."/>
            <person name="Beeson K."/>
            <person name="Sutton G."/>
            <person name="Rogers Y.-H."/>
            <person name="Friedman R."/>
            <person name="Frazier M."/>
            <person name="Venter J.C."/>
        </authorList>
    </citation>
    <scope>NUCLEOTIDE SEQUENCE [LARGE SCALE GENOMIC DNA]</scope>
    <source>
        <strain evidence="14 15">ATCC 23134</strain>
    </source>
</reference>
<dbReference type="InterPro" id="IPR002307">
    <property type="entry name" value="Tyr-tRNA-ligase"/>
</dbReference>
<dbReference type="InterPro" id="IPR014729">
    <property type="entry name" value="Rossmann-like_a/b/a_fold"/>
</dbReference>